<evidence type="ECO:0000313" key="1">
    <source>
        <dbReference type="EMBL" id="CAI4017119.1"/>
    </source>
</evidence>
<protein>
    <submittedName>
        <fullName evidence="1">Uncharacterized protein</fullName>
    </submittedName>
</protein>
<evidence type="ECO:0000313" key="2">
    <source>
        <dbReference type="EMBL" id="CAL4804431.1"/>
    </source>
</evidence>
<evidence type="ECO:0000313" key="3">
    <source>
        <dbReference type="Proteomes" id="UP001152797"/>
    </source>
</evidence>
<dbReference type="Proteomes" id="UP001152797">
    <property type="component" value="Unassembled WGS sequence"/>
</dbReference>
<name>A0A9P1DWJ4_9DINO</name>
<comment type="caution">
    <text evidence="1">The sequence shown here is derived from an EMBL/GenBank/DDBJ whole genome shotgun (WGS) entry which is preliminary data.</text>
</comment>
<dbReference type="EMBL" id="CAMXCT020006622">
    <property type="protein sequence ID" value="CAL1170494.1"/>
    <property type="molecule type" value="Genomic_DNA"/>
</dbReference>
<keyword evidence="3" id="KW-1185">Reference proteome</keyword>
<organism evidence="1">
    <name type="scientific">Cladocopium goreaui</name>
    <dbReference type="NCBI Taxonomy" id="2562237"/>
    <lineage>
        <taxon>Eukaryota</taxon>
        <taxon>Sar</taxon>
        <taxon>Alveolata</taxon>
        <taxon>Dinophyceae</taxon>
        <taxon>Suessiales</taxon>
        <taxon>Symbiodiniaceae</taxon>
        <taxon>Cladocopium</taxon>
    </lineage>
</organism>
<reference evidence="1" key="1">
    <citation type="submission" date="2022-10" db="EMBL/GenBank/DDBJ databases">
        <authorList>
            <person name="Chen Y."/>
            <person name="Dougan E. K."/>
            <person name="Chan C."/>
            <person name="Rhodes N."/>
            <person name="Thang M."/>
        </authorList>
    </citation>
    <scope>NUCLEOTIDE SEQUENCE</scope>
</reference>
<reference evidence="2 3" key="2">
    <citation type="submission" date="2024-05" db="EMBL/GenBank/DDBJ databases">
        <authorList>
            <person name="Chen Y."/>
            <person name="Shah S."/>
            <person name="Dougan E. K."/>
            <person name="Thang M."/>
            <person name="Chan C."/>
        </authorList>
    </citation>
    <scope>NUCLEOTIDE SEQUENCE [LARGE SCALE GENOMIC DNA]</scope>
</reference>
<dbReference type="EMBL" id="CAMXCT030006622">
    <property type="protein sequence ID" value="CAL4804431.1"/>
    <property type="molecule type" value="Genomic_DNA"/>
</dbReference>
<sequence>MRAARKLKSDRKALPLLADRFSTGSTTASENEQLEDVQLEYMQESQPPKAPPRVNSLPRIEVAGDKDSRPFYRGSLAADLQRLQREALDSTESCEPQPRQVLPRKLPSLHVFGAAEEQAELEGILAAALVK</sequence>
<accession>A0A9P1DWJ4</accession>
<dbReference type="EMBL" id="CAMXCT010006622">
    <property type="protein sequence ID" value="CAI4017119.1"/>
    <property type="molecule type" value="Genomic_DNA"/>
</dbReference>
<proteinExistence type="predicted"/>
<dbReference type="AlphaFoldDB" id="A0A9P1DWJ4"/>
<gene>
    <name evidence="1" type="ORF">C1SCF055_LOCUS41791</name>
</gene>